<keyword evidence="3" id="KW-1185">Reference proteome</keyword>
<organism evidence="2 3">
    <name type="scientific">Alkaliphilus flagellatus</name>
    <dbReference type="NCBI Taxonomy" id="2841507"/>
    <lineage>
        <taxon>Bacteria</taxon>
        <taxon>Bacillati</taxon>
        <taxon>Bacillota</taxon>
        <taxon>Clostridia</taxon>
        <taxon>Peptostreptococcales</taxon>
        <taxon>Natronincolaceae</taxon>
        <taxon>Alkaliphilus</taxon>
    </lineage>
</organism>
<proteinExistence type="predicted"/>
<keyword evidence="1" id="KW-1133">Transmembrane helix</keyword>
<accession>A0ABS6G3Y3</accession>
<reference evidence="2 3" key="1">
    <citation type="submission" date="2021-06" db="EMBL/GenBank/DDBJ databases">
        <authorList>
            <person name="Sun Q."/>
            <person name="Li D."/>
        </authorList>
    </citation>
    <scope>NUCLEOTIDE SEQUENCE [LARGE SCALE GENOMIC DNA]</scope>
    <source>
        <strain evidence="2 3">MSJ-5</strain>
    </source>
</reference>
<feature type="transmembrane region" description="Helical" evidence="1">
    <location>
        <begin position="23"/>
        <end position="46"/>
    </location>
</feature>
<dbReference type="RefSeq" id="WP_216417910.1">
    <property type="nucleotide sequence ID" value="NZ_JAHLQK010000004.1"/>
</dbReference>
<keyword evidence="1" id="KW-0472">Membrane</keyword>
<dbReference type="Proteomes" id="UP000779508">
    <property type="component" value="Unassembled WGS sequence"/>
</dbReference>
<dbReference type="InterPro" id="IPR031616">
    <property type="entry name" value="BsrE-like"/>
</dbReference>
<name>A0ABS6G3Y3_9FIRM</name>
<dbReference type="Pfam" id="PF16935">
    <property type="entry name" value="Hol_Tox"/>
    <property type="match status" value="1"/>
</dbReference>
<dbReference type="EMBL" id="JAHLQK010000004">
    <property type="protein sequence ID" value="MBU5676879.1"/>
    <property type="molecule type" value="Genomic_DNA"/>
</dbReference>
<evidence type="ECO:0000313" key="2">
    <source>
        <dbReference type="EMBL" id="MBU5676879.1"/>
    </source>
</evidence>
<gene>
    <name evidence="2" type="ORF">KQI88_10660</name>
</gene>
<evidence type="ECO:0000313" key="3">
    <source>
        <dbReference type="Proteomes" id="UP000779508"/>
    </source>
</evidence>
<evidence type="ECO:0008006" key="4">
    <source>
        <dbReference type="Google" id="ProtNLM"/>
    </source>
</evidence>
<comment type="caution">
    <text evidence="2">The sequence shown here is derived from an EMBL/GenBank/DDBJ whole genome shotgun (WGS) entry which is preliminary data.</text>
</comment>
<keyword evidence="1" id="KW-0812">Transmembrane</keyword>
<protein>
    <recommendedName>
        <fullName evidence="4">Holin-like toxin</fullName>
    </recommendedName>
</protein>
<sequence length="53" mass="5951">MLLSEQGNRKKQGVFAISFTKEVVAMTTYETLSLMIAFGMLVVAIVKNNDRKK</sequence>
<evidence type="ECO:0000256" key="1">
    <source>
        <dbReference type="SAM" id="Phobius"/>
    </source>
</evidence>